<name>A0AAW9ILM1_CLOPF</name>
<feature type="non-terminal residue" evidence="1">
    <location>
        <position position="1"/>
    </location>
</feature>
<accession>A0AAW9ILM1</accession>
<reference evidence="1" key="1">
    <citation type="submission" date="2019-11" db="EMBL/GenBank/DDBJ databases">
        <title>Characterization of Clostridium perfringens isolates from swine manure treated agricultural soils.</title>
        <authorList>
            <person name="Wushke S.T."/>
        </authorList>
    </citation>
    <scope>NUCLEOTIDE SEQUENCE</scope>
    <source>
        <strain evidence="1">X26</strain>
    </source>
</reference>
<dbReference type="EMBL" id="WNVC01001570">
    <property type="protein sequence ID" value="MDZ5001577.1"/>
    <property type="molecule type" value="Genomic_DNA"/>
</dbReference>
<proteinExistence type="predicted"/>
<organism evidence="1 2">
    <name type="scientific">Clostridium perfringens</name>
    <dbReference type="NCBI Taxonomy" id="1502"/>
    <lineage>
        <taxon>Bacteria</taxon>
        <taxon>Bacillati</taxon>
        <taxon>Bacillota</taxon>
        <taxon>Clostridia</taxon>
        <taxon>Eubacteriales</taxon>
        <taxon>Clostridiaceae</taxon>
        <taxon>Clostridium</taxon>
    </lineage>
</organism>
<protein>
    <submittedName>
        <fullName evidence="1">Uncharacterized protein</fullName>
    </submittedName>
</protein>
<dbReference type="InterPro" id="IPR017853">
    <property type="entry name" value="GH"/>
</dbReference>
<comment type="caution">
    <text evidence="1">The sequence shown here is derived from an EMBL/GenBank/DDBJ whole genome shotgun (WGS) entry which is preliminary data.</text>
</comment>
<sequence>NNVDYRDNVIGHDLTGLSDKEAEEQMKFAASQKWMWMGAGGWRLDVAPDVSTSTWQKFREVVKSTKGRLDVNGNVIDDPVILGEEWGVATHYLLGDQFDSVMNYPLSEAIKEYFCTNEINAEQFKY</sequence>
<dbReference type="Proteomes" id="UP001291306">
    <property type="component" value="Unassembled WGS sequence"/>
</dbReference>
<feature type="non-terminal residue" evidence="1">
    <location>
        <position position="126"/>
    </location>
</feature>
<gene>
    <name evidence="1" type="ORF">GNF79_21500</name>
</gene>
<dbReference type="Gene3D" id="3.20.20.80">
    <property type="entry name" value="Glycosidases"/>
    <property type="match status" value="1"/>
</dbReference>
<dbReference type="SUPFAM" id="SSF51445">
    <property type="entry name" value="(Trans)glycosidases"/>
    <property type="match status" value="1"/>
</dbReference>
<evidence type="ECO:0000313" key="1">
    <source>
        <dbReference type="EMBL" id="MDZ5001577.1"/>
    </source>
</evidence>
<evidence type="ECO:0000313" key="2">
    <source>
        <dbReference type="Proteomes" id="UP001291306"/>
    </source>
</evidence>
<dbReference type="AlphaFoldDB" id="A0AAW9ILM1"/>